<evidence type="ECO:0000259" key="1">
    <source>
        <dbReference type="Pfam" id="PF25355"/>
    </source>
</evidence>
<reference evidence="2 3" key="1">
    <citation type="submission" date="2015-02" db="EMBL/GenBank/DDBJ databases">
        <title>Draft genome sequences of ten Microbacterium spp. with emphasis on heavy metal contaminated environments.</title>
        <authorList>
            <person name="Corretto E."/>
        </authorList>
    </citation>
    <scope>NUCLEOTIDE SEQUENCE [LARGE SCALE GENOMIC DNA]</scope>
    <source>
        <strain evidence="2 3">BEL163</strain>
    </source>
</reference>
<accession>A0A0F0KMD5</accession>
<protein>
    <recommendedName>
        <fullName evidence="1">DUF7882 domain-containing protein</fullName>
    </recommendedName>
</protein>
<dbReference type="Pfam" id="PF25355">
    <property type="entry name" value="DUF7882"/>
    <property type="match status" value="1"/>
</dbReference>
<dbReference type="Proteomes" id="UP000033725">
    <property type="component" value="Unassembled WGS sequence"/>
</dbReference>
<dbReference type="RefSeq" id="WP_045264174.1">
    <property type="nucleotide sequence ID" value="NZ_JYIV01000027.1"/>
</dbReference>
<proteinExistence type="predicted"/>
<dbReference type="EMBL" id="JYIV01000027">
    <property type="protein sequence ID" value="KJL21290.1"/>
    <property type="molecule type" value="Genomic_DNA"/>
</dbReference>
<name>A0A0F0KMD5_9MICO</name>
<dbReference type="AlphaFoldDB" id="A0A0F0KMD5"/>
<evidence type="ECO:0000313" key="2">
    <source>
        <dbReference type="EMBL" id="KJL21290.1"/>
    </source>
</evidence>
<gene>
    <name evidence="2" type="ORF">RN51_02305</name>
</gene>
<dbReference type="PATRIC" id="fig|82380.10.peg.2318"/>
<organism evidence="2 3">
    <name type="scientific">Microbacterium oxydans</name>
    <dbReference type="NCBI Taxonomy" id="82380"/>
    <lineage>
        <taxon>Bacteria</taxon>
        <taxon>Bacillati</taxon>
        <taxon>Actinomycetota</taxon>
        <taxon>Actinomycetes</taxon>
        <taxon>Micrococcales</taxon>
        <taxon>Microbacteriaceae</taxon>
        <taxon>Microbacterium</taxon>
    </lineage>
</organism>
<comment type="caution">
    <text evidence="2">The sequence shown here is derived from an EMBL/GenBank/DDBJ whole genome shotgun (WGS) entry which is preliminary data.</text>
</comment>
<dbReference type="OrthoDB" id="5123855at2"/>
<dbReference type="InterPro" id="IPR057204">
    <property type="entry name" value="DUF7882"/>
</dbReference>
<evidence type="ECO:0000313" key="3">
    <source>
        <dbReference type="Proteomes" id="UP000033725"/>
    </source>
</evidence>
<feature type="domain" description="DUF7882" evidence="1">
    <location>
        <begin position="1"/>
        <end position="96"/>
    </location>
</feature>
<sequence>MGKFVYEGSQKVEIEDRALLHLQLVMTAKLRRGEPFVFSWKDDASTGGGRTTVWIHGAASMVFKFYGGRTPNINRSWVDALAFTANSPSGLYLTPEPAERSTLERDLASAG</sequence>